<feature type="non-terminal residue" evidence="2">
    <location>
        <position position="201"/>
    </location>
</feature>
<evidence type="ECO:0000313" key="3">
    <source>
        <dbReference type="Proteomes" id="UP000054217"/>
    </source>
</evidence>
<feature type="compositionally biased region" description="Low complexity" evidence="1">
    <location>
        <begin position="1"/>
        <end position="18"/>
    </location>
</feature>
<reference evidence="3" key="2">
    <citation type="submission" date="2015-01" db="EMBL/GenBank/DDBJ databases">
        <title>Evolutionary Origins and Diversification of the Mycorrhizal Mutualists.</title>
        <authorList>
            <consortium name="DOE Joint Genome Institute"/>
            <consortium name="Mycorrhizal Genomics Consortium"/>
            <person name="Kohler A."/>
            <person name="Kuo A."/>
            <person name="Nagy L.G."/>
            <person name="Floudas D."/>
            <person name="Copeland A."/>
            <person name="Barry K.W."/>
            <person name="Cichocki N."/>
            <person name="Veneault-Fourrey C."/>
            <person name="LaButti K."/>
            <person name="Lindquist E.A."/>
            <person name="Lipzen A."/>
            <person name="Lundell T."/>
            <person name="Morin E."/>
            <person name="Murat C."/>
            <person name="Riley R."/>
            <person name="Ohm R."/>
            <person name="Sun H."/>
            <person name="Tunlid A."/>
            <person name="Henrissat B."/>
            <person name="Grigoriev I.V."/>
            <person name="Hibbett D.S."/>
            <person name="Martin F."/>
        </authorList>
    </citation>
    <scope>NUCLEOTIDE SEQUENCE [LARGE SCALE GENOMIC DNA]</scope>
    <source>
        <strain evidence="3">Marx 270</strain>
    </source>
</reference>
<evidence type="ECO:0000313" key="2">
    <source>
        <dbReference type="EMBL" id="KIO00365.1"/>
    </source>
</evidence>
<proteinExistence type="predicted"/>
<dbReference type="HOGENOM" id="CLU_041175_4_0_1"/>
<keyword evidence="3" id="KW-1185">Reference proteome</keyword>
<dbReference type="OrthoDB" id="2660902at2759"/>
<protein>
    <submittedName>
        <fullName evidence="2">Uncharacterized protein</fullName>
    </submittedName>
</protein>
<reference evidence="2 3" key="1">
    <citation type="submission" date="2014-04" db="EMBL/GenBank/DDBJ databases">
        <authorList>
            <consortium name="DOE Joint Genome Institute"/>
            <person name="Kuo A."/>
            <person name="Kohler A."/>
            <person name="Costa M.D."/>
            <person name="Nagy L.G."/>
            <person name="Floudas D."/>
            <person name="Copeland A."/>
            <person name="Barry K.W."/>
            <person name="Cichocki N."/>
            <person name="Veneault-Fourrey C."/>
            <person name="LaButti K."/>
            <person name="Lindquist E.A."/>
            <person name="Lipzen A."/>
            <person name="Lundell T."/>
            <person name="Morin E."/>
            <person name="Murat C."/>
            <person name="Sun H."/>
            <person name="Tunlid A."/>
            <person name="Henrissat B."/>
            <person name="Grigoriev I.V."/>
            <person name="Hibbett D.S."/>
            <person name="Martin F."/>
            <person name="Nordberg H.P."/>
            <person name="Cantor M.N."/>
            <person name="Hua S.X."/>
        </authorList>
    </citation>
    <scope>NUCLEOTIDE SEQUENCE [LARGE SCALE GENOMIC DNA]</scope>
    <source>
        <strain evidence="2 3">Marx 270</strain>
    </source>
</reference>
<evidence type="ECO:0000256" key="1">
    <source>
        <dbReference type="SAM" id="MobiDB-lite"/>
    </source>
</evidence>
<dbReference type="STRING" id="870435.A0A0C3NH76"/>
<organism evidence="2 3">
    <name type="scientific">Pisolithus tinctorius Marx 270</name>
    <dbReference type="NCBI Taxonomy" id="870435"/>
    <lineage>
        <taxon>Eukaryota</taxon>
        <taxon>Fungi</taxon>
        <taxon>Dikarya</taxon>
        <taxon>Basidiomycota</taxon>
        <taxon>Agaricomycotina</taxon>
        <taxon>Agaricomycetes</taxon>
        <taxon>Agaricomycetidae</taxon>
        <taxon>Boletales</taxon>
        <taxon>Sclerodermatineae</taxon>
        <taxon>Pisolithaceae</taxon>
        <taxon>Pisolithus</taxon>
    </lineage>
</organism>
<sequence>MASATGPGSPGLPSSQSAKSVAKQPNIRIQWEKAHAARTDRLIEWCKTHEAARKKLFSDSTQDAREEGRSKQQLRHGKNDIYVEIAKVIFSAGDESVEIRALAQDNPGIFAGPIRSRLDVLKQKYRKYIALLGQTGAGRTYDDLASNTSTKNIIDGIQKEFPWWGDLHGWWRTNPAYNSTWSGADSGQNFAARAVGLFKLR</sequence>
<dbReference type="Proteomes" id="UP000054217">
    <property type="component" value="Unassembled WGS sequence"/>
</dbReference>
<dbReference type="InParanoid" id="A0A0C3NH76"/>
<dbReference type="EMBL" id="KN831996">
    <property type="protein sequence ID" value="KIO00365.1"/>
    <property type="molecule type" value="Genomic_DNA"/>
</dbReference>
<gene>
    <name evidence="2" type="ORF">M404DRAFT_152921</name>
</gene>
<dbReference type="AlphaFoldDB" id="A0A0C3NH76"/>
<name>A0A0C3NH76_PISTI</name>
<feature type="region of interest" description="Disordered" evidence="1">
    <location>
        <begin position="1"/>
        <end position="25"/>
    </location>
</feature>
<accession>A0A0C3NH76</accession>